<dbReference type="KEGG" id="ccar:109090841"/>
<keyword evidence="3" id="KW-1003">Cell membrane</keyword>
<dbReference type="OrthoDB" id="8445519at2759"/>
<feature type="region of interest" description="Disordered" evidence="7">
    <location>
        <begin position="632"/>
        <end position="859"/>
    </location>
</feature>
<feature type="compositionally biased region" description="Acidic residues" evidence="7">
    <location>
        <begin position="72"/>
        <end position="92"/>
    </location>
</feature>
<comment type="subcellular location">
    <subcellularLocation>
        <location evidence="1">Cell membrane</location>
        <topology evidence="1">Peripheral membrane protein</topology>
    </subcellularLocation>
</comment>
<feature type="compositionally biased region" description="Basic and acidic residues" evidence="7">
    <location>
        <begin position="664"/>
        <end position="689"/>
    </location>
</feature>
<evidence type="ECO:0000256" key="1">
    <source>
        <dbReference type="ARBA" id="ARBA00004202"/>
    </source>
</evidence>
<feature type="compositionally biased region" description="Low complexity" evidence="7">
    <location>
        <begin position="362"/>
        <end position="375"/>
    </location>
</feature>
<evidence type="ECO:0000256" key="3">
    <source>
        <dbReference type="ARBA" id="ARBA00022475"/>
    </source>
</evidence>
<feature type="region of interest" description="Disordered" evidence="7">
    <location>
        <begin position="1"/>
        <end position="20"/>
    </location>
</feature>
<feature type="compositionally biased region" description="Pro residues" evidence="7">
    <location>
        <begin position="9"/>
        <end position="18"/>
    </location>
</feature>
<feature type="compositionally biased region" description="Polar residues" evidence="7">
    <location>
        <begin position="348"/>
        <end position="360"/>
    </location>
</feature>
<protein>
    <submittedName>
        <fullName evidence="8">APC membrane recruitment protein 2-like</fullName>
    </submittedName>
</protein>
<feature type="compositionally biased region" description="Pro residues" evidence="7">
    <location>
        <begin position="376"/>
        <end position="398"/>
    </location>
</feature>
<accession>A0A9R0B3K4</accession>
<feature type="compositionally biased region" description="Low complexity" evidence="7">
    <location>
        <begin position="294"/>
        <end position="336"/>
    </location>
</feature>
<feature type="compositionally biased region" description="Polar residues" evidence="7">
    <location>
        <begin position="590"/>
        <end position="604"/>
    </location>
</feature>
<organism evidence="8">
    <name type="scientific">Cyprinus carpio</name>
    <name type="common">Common carp</name>
    <dbReference type="NCBI Taxonomy" id="7962"/>
    <lineage>
        <taxon>Eukaryota</taxon>
        <taxon>Metazoa</taxon>
        <taxon>Chordata</taxon>
        <taxon>Craniata</taxon>
        <taxon>Vertebrata</taxon>
        <taxon>Euteleostomi</taxon>
        <taxon>Actinopterygii</taxon>
        <taxon>Neopterygii</taxon>
        <taxon>Teleostei</taxon>
        <taxon>Ostariophysi</taxon>
        <taxon>Cypriniformes</taxon>
        <taxon>Cyprinidae</taxon>
        <taxon>Cyprininae</taxon>
        <taxon>Cyprinus</taxon>
    </lineage>
</organism>
<feature type="region of interest" description="Disordered" evidence="7">
    <location>
        <begin position="128"/>
        <end position="241"/>
    </location>
</feature>
<dbReference type="PANTHER" id="PTHR22237">
    <property type="entry name" value="APC MEMBRANE RECRUITMENT PROTEIN 2-RELATED"/>
    <property type="match status" value="1"/>
</dbReference>
<feature type="compositionally biased region" description="Low complexity" evidence="7">
    <location>
        <begin position="399"/>
        <end position="451"/>
    </location>
</feature>
<dbReference type="GO" id="GO:0060828">
    <property type="term" value="P:regulation of canonical Wnt signaling pathway"/>
    <property type="evidence" value="ECO:0007669"/>
    <property type="project" value="TreeGrafter"/>
</dbReference>
<evidence type="ECO:0000256" key="5">
    <source>
        <dbReference type="ARBA" id="ARBA00023121"/>
    </source>
</evidence>
<feature type="compositionally biased region" description="Low complexity" evidence="7">
    <location>
        <begin position="482"/>
        <end position="531"/>
    </location>
</feature>
<feature type="compositionally biased region" description="Polar residues" evidence="7">
    <location>
        <begin position="98"/>
        <end position="109"/>
    </location>
</feature>
<dbReference type="GO" id="GO:0005886">
    <property type="term" value="C:plasma membrane"/>
    <property type="evidence" value="ECO:0007669"/>
    <property type="project" value="UniProtKB-SubCell"/>
</dbReference>
<keyword evidence="4" id="KW-0879">Wnt signaling pathway</keyword>
<dbReference type="PANTHER" id="PTHR22237:SF3">
    <property type="entry name" value="APC MEMBRANE RECRUITMENT PROTEIN 2-LIKE"/>
    <property type="match status" value="1"/>
</dbReference>
<feature type="region of interest" description="Disordered" evidence="7">
    <location>
        <begin position="31"/>
        <end position="116"/>
    </location>
</feature>
<dbReference type="GO" id="GO:0008013">
    <property type="term" value="F:beta-catenin binding"/>
    <property type="evidence" value="ECO:0007669"/>
    <property type="project" value="TreeGrafter"/>
</dbReference>
<evidence type="ECO:0000256" key="7">
    <source>
        <dbReference type="SAM" id="MobiDB-lite"/>
    </source>
</evidence>
<dbReference type="Pfam" id="PF09422">
    <property type="entry name" value="AMER"/>
    <property type="match status" value="1"/>
</dbReference>
<feature type="compositionally biased region" description="Pro residues" evidence="7">
    <location>
        <begin position="547"/>
        <end position="564"/>
    </location>
</feature>
<name>A0A9R0B3K4_CYPCA</name>
<dbReference type="GO" id="GO:0005546">
    <property type="term" value="F:phosphatidylinositol-4,5-bisphosphate binding"/>
    <property type="evidence" value="ECO:0007669"/>
    <property type="project" value="TreeGrafter"/>
</dbReference>
<dbReference type="AlphaFoldDB" id="A0A9R0B3K4"/>
<feature type="compositionally biased region" description="Low complexity" evidence="7">
    <location>
        <begin position="652"/>
        <end position="663"/>
    </location>
</feature>
<gene>
    <name evidence="8" type="primary">LOC109090841</name>
</gene>
<dbReference type="GeneID" id="109090841"/>
<evidence type="ECO:0000256" key="2">
    <source>
        <dbReference type="ARBA" id="ARBA00007750"/>
    </source>
</evidence>
<reference evidence="8" key="1">
    <citation type="submission" date="2025-08" db="UniProtKB">
        <authorList>
            <consortium name="RefSeq"/>
        </authorList>
    </citation>
    <scope>IDENTIFICATION</scope>
    <source>
        <tissue evidence="8">Muscle</tissue>
    </source>
</reference>
<dbReference type="InterPro" id="IPR019003">
    <property type="entry name" value="AMER"/>
</dbReference>
<feature type="compositionally biased region" description="Polar residues" evidence="7">
    <location>
        <begin position="137"/>
        <end position="146"/>
    </location>
</feature>
<evidence type="ECO:0000256" key="4">
    <source>
        <dbReference type="ARBA" id="ARBA00022687"/>
    </source>
</evidence>
<proteinExistence type="inferred from homology"/>
<feature type="compositionally biased region" description="Basic and acidic residues" evidence="7">
    <location>
        <begin position="734"/>
        <end position="748"/>
    </location>
</feature>
<comment type="similarity">
    <text evidence="2">Belongs to the Amer family.</text>
</comment>
<feature type="region of interest" description="Disordered" evidence="7">
    <location>
        <begin position="275"/>
        <end position="618"/>
    </location>
</feature>
<dbReference type="GO" id="GO:0016055">
    <property type="term" value="P:Wnt signaling pathway"/>
    <property type="evidence" value="ECO:0007669"/>
    <property type="project" value="UniProtKB-KW"/>
</dbReference>
<feature type="compositionally biased region" description="Low complexity" evidence="7">
    <location>
        <begin position="632"/>
        <end position="643"/>
    </location>
</feature>
<feature type="compositionally biased region" description="Polar residues" evidence="7">
    <location>
        <begin position="215"/>
        <end position="236"/>
    </location>
</feature>
<keyword evidence="6" id="KW-0472">Membrane</keyword>
<dbReference type="Proteomes" id="UP001155660">
    <property type="component" value="Chromosome A10"/>
</dbReference>
<feature type="compositionally biased region" description="Polar residues" evidence="7">
    <location>
        <begin position="765"/>
        <end position="779"/>
    </location>
</feature>
<keyword evidence="5" id="KW-0446">Lipid-binding</keyword>
<sequence>MDAQSESCEPPPCDPLPPGKIRKAFKLFSKRKPGSSVASIFSIRGKGDEGPKSPLSMSKTLDGLNEPTAPEAEAEQVDLDQEDVSQQDDAPIEEFTGGNMNSETTPTRHSISSLTSAKSLSFLNMLRKGRRGLMGERQTQTESQRSGRQRKGLKELFGTVRWRGKEKEDEEEGEPGPPLLASRSNSFEIIKESLTLTPGPPPRSVEETEEKPQLLTPQEGPTSSVDSAKVSGSTKPPANERLSTLLGDISSILSFDSLTACGDIVADVEAEWVKASSRMEGAPSTLRVDNSEKTSSSTTSTRSKPSPSPTLSPTISFKPNLTLATKPTPSPTTTKPIPSPLTKPPVTATSSPVTKMSPSMLTDPIIPTPTSSPFTKPTPTPSAMPKTQPTPTPTPIPIPQTTATATTTPIIQPTPTATSFSITQPTPIPISSPQTKSTTSPAKPTLSPKSSPEIKPDTISSSTTAPMARHIPSSTPIPPSISAPTSETSPSPTISSIPELPAVTKTEPVPTPVTKPTQAPTPATKPTPIVTHESKHTVSTSAAKYIPYPPPFGKPTPAPAPTPRPKLVTTFGLSTSRNTAPIAKLEIKQPTGQTLKSSTQTGPTSVRKASISEPTVPIAKSPSAVAPILTSSSVTKKSPTVTSAPQVPVLKSPPGISPSFISSKRADDDTRIDLREDLVRQEGIDDRDLVATQGISKAVKRGPAAKPTTLSKIPVSGGGRPPKLHHRDSQPNGDEDHSNLPTPVHEEESPFTLSRESSSKEALSDVSTESGAVTPTLSHSQDDVLDGKLGLQRSSRPVAGATSLTRESKIPIKHGSTATYHSVQGRAEATRSKIPVSKMPVRRTSNKPAPTATDAVTRK</sequence>
<evidence type="ECO:0000256" key="6">
    <source>
        <dbReference type="ARBA" id="ARBA00023136"/>
    </source>
</evidence>
<evidence type="ECO:0000313" key="8">
    <source>
        <dbReference type="RefSeq" id="XP_042621279.1"/>
    </source>
</evidence>
<dbReference type="RefSeq" id="XP_042621279.1">
    <property type="nucleotide sequence ID" value="XM_042765345.1"/>
</dbReference>